<dbReference type="Gene3D" id="3.30.565.10">
    <property type="entry name" value="Histidine kinase-like ATPase, C-terminal domain"/>
    <property type="match status" value="1"/>
</dbReference>
<name>A0ABQ0B8D8_9FIRM</name>
<evidence type="ECO:0000256" key="2">
    <source>
        <dbReference type="ARBA" id="ARBA00012438"/>
    </source>
</evidence>
<evidence type="ECO:0000256" key="5">
    <source>
        <dbReference type="ARBA" id="ARBA00022679"/>
    </source>
</evidence>
<feature type="modified residue" description="4-aspartylphosphate" evidence="9">
    <location>
        <position position="892"/>
    </location>
</feature>
<gene>
    <name evidence="13" type="ORF">K040078D81_18260</name>
</gene>
<evidence type="ECO:0000256" key="7">
    <source>
        <dbReference type="ARBA" id="ARBA00023012"/>
    </source>
</evidence>
<keyword evidence="10" id="KW-0472">Membrane</keyword>
<dbReference type="Proteomes" id="UP001600943">
    <property type="component" value="Unassembled WGS sequence"/>
</dbReference>
<feature type="domain" description="Histidine kinase" evidence="11">
    <location>
        <begin position="460"/>
        <end position="683"/>
    </location>
</feature>
<dbReference type="InterPro" id="IPR003594">
    <property type="entry name" value="HATPase_dom"/>
</dbReference>
<dbReference type="PRINTS" id="PR00344">
    <property type="entry name" value="BCTRLSENSOR"/>
</dbReference>
<dbReference type="Pfam" id="PF00512">
    <property type="entry name" value="HisKA"/>
    <property type="match status" value="1"/>
</dbReference>
<dbReference type="Pfam" id="PF00072">
    <property type="entry name" value="Response_reg"/>
    <property type="match status" value="2"/>
</dbReference>
<comment type="catalytic activity">
    <reaction evidence="1">
        <text>ATP + protein L-histidine = ADP + protein N-phospho-L-histidine.</text>
        <dbReference type="EC" id="2.7.13.3"/>
    </reaction>
</comment>
<dbReference type="Gene3D" id="3.40.50.2300">
    <property type="match status" value="2"/>
</dbReference>
<evidence type="ECO:0000256" key="9">
    <source>
        <dbReference type="PROSITE-ProRule" id="PRU00169"/>
    </source>
</evidence>
<dbReference type="InterPro" id="IPR004358">
    <property type="entry name" value="Sig_transdc_His_kin-like_C"/>
</dbReference>
<dbReference type="PROSITE" id="PS50110">
    <property type="entry name" value="RESPONSE_REGULATORY"/>
    <property type="match status" value="2"/>
</dbReference>
<dbReference type="SMART" id="SM00388">
    <property type="entry name" value="HisKA"/>
    <property type="match status" value="1"/>
</dbReference>
<dbReference type="CDD" id="cd17546">
    <property type="entry name" value="REC_hyHK_CKI1_RcsC-like"/>
    <property type="match status" value="2"/>
</dbReference>
<evidence type="ECO:0000256" key="10">
    <source>
        <dbReference type="SAM" id="Phobius"/>
    </source>
</evidence>
<evidence type="ECO:0000259" key="12">
    <source>
        <dbReference type="PROSITE" id="PS50110"/>
    </source>
</evidence>
<evidence type="ECO:0000259" key="11">
    <source>
        <dbReference type="PROSITE" id="PS50109"/>
    </source>
</evidence>
<accession>A0ABQ0B8D8</accession>
<feature type="modified residue" description="4-aspartylphosphate" evidence="9">
    <location>
        <position position="752"/>
    </location>
</feature>
<feature type="domain" description="Response regulatory" evidence="12">
    <location>
        <begin position="840"/>
        <end position="961"/>
    </location>
</feature>
<proteinExistence type="predicted"/>
<dbReference type="InterPro" id="IPR005467">
    <property type="entry name" value="His_kinase_dom"/>
</dbReference>
<dbReference type="EC" id="2.7.13.3" evidence="2"/>
<dbReference type="RefSeq" id="WP_390404764.1">
    <property type="nucleotide sequence ID" value="NZ_BAABYW010000001.1"/>
</dbReference>
<keyword evidence="14" id="KW-1185">Reference proteome</keyword>
<keyword evidence="5" id="KW-0808">Transferase</keyword>
<evidence type="ECO:0000256" key="3">
    <source>
        <dbReference type="ARBA" id="ARBA00018672"/>
    </source>
</evidence>
<dbReference type="SUPFAM" id="SSF55874">
    <property type="entry name" value="ATPase domain of HSP90 chaperone/DNA topoisomerase II/histidine kinase"/>
    <property type="match status" value="1"/>
</dbReference>
<dbReference type="PANTHER" id="PTHR43047">
    <property type="entry name" value="TWO-COMPONENT HISTIDINE PROTEIN KINASE"/>
    <property type="match status" value="1"/>
</dbReference>
<evidence type="ECO:0000256" key="8">
    <source>
        <dbReference type="ARBA" id="ARBA00024867"/>
    </source>
</evidence>
<evidence type="ECO:0000313" key="13">
    <source>
        <dbReference type="EMBL" id="GAA6407709.1"/>
    </source>
</evidence>
<sequence>MKSKIKEKKKSGTILAASAGIFVIALSISSFFLIQIISRMNQSANQTLLSSSRIISEGLNSKITLDRELVFTLADLLASEQENTVENTLQKYADSTDFFRFSYVSMDGKGIDSQGDTVDVSDMPFEETALFKGTDGLSAPYHGTSGHLQITYQSPVIENDKQIGAIYADRIINDYNLPTLFTFHNGEGSAYVVDSTGNFIIKSRGTATETNIYNYLAKQENEKEVQDTLRQVIHDKKSGTLAIINEKQKSLLGFLPIDAPEGCYLITVIPRAVLQQEATPIIVMICCMFILLLIGGLSTSVLLAGRQSMKADVRQKEYREKLFQNLSANIDFAFLLYTPSGRKVELVSDNLPVLLGITTQQVIENPALVFDAGKMKLDDSVRESFLNGTMKEQITGESMIGTGPNEVKRWIAVHLIPADYGQYLAVFHETTDDHNMREHLADALTQAENSNQARTAFFSSMSHDIRTPMNGILGMTNIALKNLDNRTKVESCLHKITAASGHLLELINEVLDMSRIESGRISLKEENVHLPSLLANLISVIQPDMDKKGQTLQMKSLLLEHDTVISDALHLQKILLNLLSNAVKYTQEGGEIILQITETLMDNNTIRLGFMVKDNGIGMSADFLKRIFQPFERAEDNRMSQITGTGLGLAITKNIVDLMGGNIRVDSRENEGSRFTVEIPLNLPAQQVPEGSSLSGYSTLIVDDDQDACESISLMLQENGIHAQWVLNGSDAVELAWKAHVMKADYQIVIIDWRMPGMDGIETARQIRTRLGSKVPILLLSAYDWENVRDEAVEAGINGFLTKPIFKSELLEQLKYYTLGEKTKPTEAMTLESGNLKGVRILAAEDNELNMEIIVELLECCGAVVDSARNGKEALDCFLNSSPGYYRLILMDVHMPEMNGLEATKAIRNSERTDAASVPVIAMTADVFKEDIRRCMDAGMDAHIGKPVEPEKLYGTLQHLLNIIQRPEEK</sequence>
<keyword evidence="4 9" id="KW-0597">Phosphoprotein</keyword>
<dbReference type="Gene3D" id="1.10.287.130">
    <property type="match status" value="1"/>
</dbReference>
<keyword evidence="10" id="KW-1133">Transmembrane helix</keyword>
<dbReference type="PANTHER" id="PTHR43047:SF64">
    <property type="entry name" value="HISTIDINE KINASE CONTAINING CHEY-HOMOLOGOUS RECEIVER DOMAIN AND PAS DOMAIN-RELATED"/>
    <property type="match status" value="1"/>
</dbReference>
<dbReference type="Pfam" id="PF02518">
    <property type="entry name" value="HATPase_c"/>
    <property type="match status" value="1"/>
</dbReference>
<protein>
    <recommendedName>
        <fullName evidence="3">Stage 0 sporulation protein A homolog</fullName>
        <ecNumber evidence="2">2.7.13.3</ecNumber>
    </recommendedName>
</protein>
<dbReference type="InterPro" id="IPR036097">
    <property type="entry name" value="HisK_dim/P_sf"/>
</dbReference>
<keyword evidence="6" id="KW-0418">Kinase</keyword>
<dbReference type="InterPro" id="IPR001789">
    <property type="entry name" value="Sig_transdc_resp-reg_receiver"/>
</dbReference>
<dbReference type="InterPro" id="IPR003661">
    <property type="entry name" value="HisK_dim/P_dom"/>
</dbReference>
<dbReference type="Gene3D" id="3.30.450.20">
    <property type="entry name" value="PAS domain"/>
    <property type="match status" value="1"/>
</dbReference>
<dbReference type="SUPFAM" id="SSF47384">
    <property type="entry name" value="Homodimeric domain of signal transducing histidine kinase"/>
    <property type="match status" value="1"/>
</dbReference>
<dbReference type="InterPro" id="IPR011006">
    <property type="entry name" value="CheY-like_superfamily"/>
</dbReference>
<keyword evidence="7" id="KW-0902">Two-component regulatory system</keyword>
<dbReference type="CDD" id="cd16922">
    <property type="entry name" value="HATPase_EvgS-ArcB-TorS-like"/>
    <property type="match status" value="1"/>
</dbReference>
<organism evidence="13 14">
    <name type="scientific">Blautia hominis</name>
    <dbReference type="NCBI Taxonomy" id="2025493"/>
    <lineage>
        <taxon>Bacteria</taxon>
        <taxon>Bacillati</taxon>
        <taxon>Bacillota</taxon>
        <taxon>Clostridia</taxon>
        <taxon>Lachnospirales</taxon>
        <taxon>Lachnospiraceae</taxon>
        <taxon>Blautia</taxon>
    </lineage>
</organism>
<dbReference type="InterPro" id="IPR036890">
    <property type="entry name" value="HATPase_C_sf"/>
</dbReference>
<dbReference type="SUPFAM" id="SSF52172">
    <property type="entry name" value="CheY-like"/>
    <property type="match status" value="2"/>
</dbReference>
<dbReference type="SMART" id="SM00448">
    <property type="entry name" value="REC"/>
    <property type="match status" value="2"/>
</dbReference>
<evidence type="ECO:0000256" key="1">
    <source>
        <dbReference type="ARBA" id="ARBA00000085"/>
    </source>
</evidence>
<keyword evidence="10" id="KW-0812">Transmembrane</keyword>
<comment type="caution">
    <text evidence="13">The sequence shown here is derived from an EMBL/GenBank/DDBJ whole genome shotgun (WGS) entry which is preliminary data.</text>
</comment>
<reference evidence="13 14" key="1">
    <citation type="submission" date="2024-04" db="EMBL/GenBank/DDBJ databases">
        <title>Defined microbial consortia suppress multidrug-resistant proinflammatory Enterobacteriaceae via ecological control.</title>
        <authorList>
            <person name="Furuichi M."/>
            <person name="Kawaguchi T."/>
            <person name="Pust M."/>
            <person name="Yasuma K."/>
            <person name="Plichta D."/>
            <person name="Hasegawa N."/>
            <person name="Ohya T."/>
            <person name="Bhattarai S."/>
            <person name="Sasajima S."/>
            <person name="Aoto Y."/>
            <person name="Tuganbaev T."/>
            <person name="Yaginuma M."/>
            <person name="Ueda M."/>
            <person name="Okahashi N."/>
            <person name="Amafuji K."/>
            <person name="Kiridooshi Y."/>
            <person name="Sugita K."/>
            <person name="Strazar M."/>
            <person name="Skelly A."/>
            <person name="Suda W."/>
            <person name="Hattori M."/>
            <person name="Nakamoto N."/>
            <person name="Caballero S."/>
            <person name="Norman J."/>
            <person name="Olle B."/>
            <person name="Tanoue T."/>
            <person name="Arita M."/>
            <person name="Bucci V."/>
            <person name="Atarashi K."/>
            <person name="Xavier R."/>
            <person name="Honda K."/>
        </authorList>
    </citation>
    <scope>NUCLEOTIDE SEQUENCE [LARGE SCALE GENOMIC DNA]</scope>
    <source>
        <strain evidence="14">k04-0078-D8-1</strain>
    </source>
</reference>
<feature type="transmembrane region" description="Helical" evidence="10">
    <location>
        <begin position="281"/>
        <end position="304"/>
    </location>
</feature>
<evidence type="ECO:0000256" key="6">
    <source>
        <dbReference type="ARBA" id="ARBA00022777"/>
    </source>
</evidence>
<dbReference type="EMBL" id="BAABYW010000001">
    <property type="protein sequence ID" value="GAA6407709.1"/>
    <property type="molecule type" value="Genomic_DNA"/>
</dbReference>
<evidence type="ECO:0000313" key="14">
    <source>
        <dbReference type="Proteomes" id="UP001600943"/>
    </source>
</evidence>
<feature type="domain" description="Response regulatory" evidence="12">
    <location>
        <begin position="698"/>
        <end position="818"/>
    </location>
</feature>
<dbReference type="CDD" id="cd00082">
    <property type="entry name" value="HisKA"/>
    <property type="match status" value="1"/>
</dbReference>
<dbReference type="PROSITE" id="PS50109">
    <property type="entry name" value="HIS_KIN"/>
    <property type="match status" value="1"/>
</dbReference>
<feature type="transmembrane region" description="Helical" evidence="10">
    <location>
        <begin position="12"/>
        <end position="37"/>
    </location>
</feature>
<dbReference type="SMART" id="SM00387">
    <property type="entry name" value="HATPase_c"/>
    <property type="match status" value="1"/>
</dbReference>
<evidence type="ECO:0000256" key="4">
    <source>
        <dbReference type="ARBA" id="ARBA00022553"/>
    </source>
</evidence>
<comment type="function">
    <text evidence="8">May play the central regulatory role in sporulation. It may be an element of the effector pathway responsible for the activation of sporulation genes in response to nutritional stress. Spo0A may act in concert with spo0H (a sigma factor) to control the expression of some genes that are critical to the sporulation process.</text>
</comment>